<dbReference type="GO" id="GO:0070086">
    <property type="term" value="P:ubiquitin-dependent endocytosis"/>
    <property type="evidence" value="ECO:0007669"/>
    <property type="project" value="TreeGrafter"/>
</dbReference>
<reference evidence="4" key="3">
    <citation type="submission" date="2025-08" db="UniProtKB">
        <authorList>
            <consortium name="RefSeq"/>
        </authorList>
    </citation>
    <scope>IDENTIFICATION</scope>
    <source>
        <strain evidence="4">CBS 342.82</strain>
    </source>
</reference>
<dbReference type="GO" id="GO:0030674">
    <property type="term" value="F:protein-macromolecule adaptor activity"/>
    <property type="evidence" value="ECO:0007669"/>
    <property type="project" value="TreeGrafter"/>
</dbReference>
<dbReference type="GeneID" id="54362050"/>
<proteinExistence type="predicted"/>
<dbReference type="InterPro" id="IPR014756">
    <property type="entry name" value="Ig_E-set"/>
</dbReference>
<dbReference type="PANTHER" id="PTHR11188">
    <property type="entry name" value="ARRESTIN DOMAIN CONTAINING PROTEIN"/>
    <property type="match status" value="1"/>
</dbReference>
<reference evidence="4" key="2">
    <citation type="submission" date="2020-04" db="EMBL/GenBank/DDBJ databases">
        <authorList>
            <consortium name="NCBI Genome Project"/>
        </authorList>
    </citation>
    <scope>NUCLEOTIDE SEQUENCE</scope>
    <source>
        <strain evidence="4">CBS 342.82</strain>
    </source>
</reference>
<accession>A0A6J3MCD1</accession>
<dbReference type="InterPro" id="IPR014752">
    <property type="entry name" value="Arrestin-like_C"/>
</dbReference>
<keyword evidence="3" id="KW-1185">Reference proteome</keyword>
<dbReference type="GO" id="GO:0005829">
    <property type="term" value="C:cytosol"/>
    <property type="evidence" value="ECO:0007669"/>
    <property type="project" value="TreeGrafter"/>
</dbReference>
<dbReference type="OrthoDB" id="3365616at2759"/>
<evidence type="ECO:0000313" key="4">
    <source>
        <dbReference type="RefSeq" id="XP_033462300.1"/>
    </source>
</evidence>
<feature type="domain" description="Arrestin-like N-terminal" evidence="2">
    <location>
        <begin position="4"/>
        <end position="173"/>
    </location>
</feature>
<dbReference type="InterPro" id="IPR050357">
    <property type="entry name" value="Arrestin_domain-protein"/>
</dbReference>
<dbReference type="InterPro" id="IPR011021">
    <property type="entry name" value="Arrestin-like_N"/>
</dbReference>
<feature type="region of interest" description="Disordered" evidence="1">
    <location>
        <begin position="462"/>
        <end position="540"/>
    </location>
</feature>
<dbReference type="AlphaFoldDB" id="A0A6J3MCD1"/>
<name>A0A6J3MCD1_9PEZI</name>
<dbReference type="GO" id="GO:0031625">
    <property type="term" value="F:ubiquitin protein ligase binding"/>
    <property type="evidence" value="ECO:0007669"/>
    <property type="project" value="TreeGrafter"/>
</dbReference>
<organism evidence="4">
    <name type="scientific">Dissoconium aciculare CBS 342.82</name>
    <dbReference type="NCBI Taxonomy" id="1314786"/>
    <lineage>
        <taxon>Eukaryota</taxon>
        <taxon>Fungi</taxon>
        <taxon>Dikarya</taxon>
        <taxon>Ascomycota</taxon>
        <taxon>Pezizomycotina</taxon>
        <taxon>Dothideomycetes</taxon>
        <taxon>Dothideomycetidae</taxon>
        <taxon>Mycosphaerellales</taxon>
        <taxon>Dissoconiaceae</taxon>
        <taxon>Dissoconium</taxon>
    </lineage>
</organism>
<feature type="region of interest" description="Disordered" evidence="1">
    <location>
        <begin position="413"/>
        <end position="445"/>
    </location>
</feature>
<evidence type="ECO:0000256" key="1">
    <source>
        <dbReference type="SAM" id="MobiDB-lite"/>
    </source>
</evidence>
<feature type="compositionally biased region" description="Low complexity" evidence="1">
    <location>
        <begin position="433"/>
        <end position="445"/>
    </location>
</feature>
<dbReference type="CDD" id="cd22952">
    <property type="entry name" value="ART10-like"/>
    <property type="match status" value="1"/>
</dbReference>
<protein>
    <recommendedName>
        <fullName evidence="2">Arrestin-like N-terminal domain-containing protein</fullName>
    </recommendedName>
</protein>
<dbReference type="PANTHER" id="PTHR11188:SF166">
    <property type="entry name" value="ARRESTIN (OR S-ANTIGEN), N-TERMINAL DOMAIN PROTEIN (AFU_ORTHOLOGUE AFUA_7G02050)"/>
    <property type="match status" value="1"/>
</dbReference>
<dbReference type="RefSeq" id="XP_033462300.1">
    <property type="nucleotide sequence ID" value="XM_033604250.1"/>
</dbReference>
<reference evidence="4" key="1">
    <citation type="submission" date="2020-01" db="EMBL/GenBank/DDBJ databases">
        <authorList>
            <consortium name="DOE Joint Genome Institute"/>
            <person name="Haridas S."/>
            <person name="Albert R."/>
            <person name="Binder M."/>
            <person name="Bloem J."/>
            <person name="Labutti K."/>
            <person name="Salamov A."/>
            <person name="Andreopoulos B."/>
            <person name="Baker S.E."/>
            <person name="Barry K."/>
            <person name="Bills G."/>
            <person name="Bluhm B.H."/>
            <person name="Cannon C."/>
            <person name="Castanera R."/>
            <person name="Culley D.E."/>
            <person name="Daum C."/>
            <person name="Ezra D."/>
            <person name="Gonzalez J.B."/>
            <person name="Henrissat B."/>
            <person name="Kuo A."/>
            <person name="Liang C."/>
            <person name="Lipzen A."/>
            <person name="Lutzoni F."/>
            <person name="Magnuson J."/>
            <person name="Mondo S."/>
            <person name="Nolan M."/>
            <person name="Ohm R."/>
            <person name="Pangilinan J."/>
            <person name="Park H.-J."/>
            <person name="Ramirez L."/>
            <person name="Alfaro M."/>
            <person name="Sun H."/>
            <person name="Tritt A."/>
            <person name="Yoshinaga Y."/>
            <person name="Zwiers L.-H."/>
            <person name="Turgeon B.G."/>
            <person name="Goodwin S.B."/>
            <person name="Spatafora J.W."/>
            <person name="Crous P.W."/>
            <person name="Grigoriev I.V."/>
        </authorList>
    </citation>
    <scope>NUCLEOTIDE SEQUENCE</scope>
    <source>
        <strain evidence="4">CBS 342.82</strain>
    </source>
</reference>
<dbReference type="Proteomes" id="UP000504637">
    <property type="component" value="Unplaced"/>
</dbReference>
<sequence>MNTSIVLDQPANVSLTNLDIVSGRVVIRTPRATDVESILVKLEGESRTRLMSSPGPNGERPKPQMEYHKLLYKIQQVFPPSEVVESRTSLAAKAAYTLPPGHHEYTFSFKLPFNNICSTDRSQIPVVIGFEVARPASHHVKKTLPPTLSGFPGEAEIRYFVKVTVNRKSFFKENPRAYAPFNFFPIEPPRPQPTGSELFARQKHQFQAFTEVEPSGKSKVKNLFSRKGSDGLGAAGEPPSISVDIRLPQPAILTCNSDIPLRIVLQRLNASQEFVYLSSLQVALVGITKIRAHDFIRRENNSWVIMSKSNMGLLVASASDTQDQEIVIDDKLWRGLPLPNIVAPTFDTCNIARAYELEVRIGLTYSGNGSSSAGTKPQLVVLPLRLDVQVFSGIAPPAEVLARMAAAEAGKAQPAAAIRRPHRKPVPAPPVPSASSAGAATAAPDPVADKLELEARRNSGFGMNQVPIDEEPQVSHHHGDPDEYGDAPPSYEDAIASDLPPVQAPRPQYAPPPMVEDGELCTPSVDMSDPWRSPSDGCCG</sequence>
<feature type="compositionally biased region" description="Pro residues" evidence="1">
    <location>
        <begin position="502"/>
        <end position="514"/>
    </location>
</feature>
<dbReference type="GO" id="GO:0005886">
    <property type="term" value="C:plasma membrane"/>
    <property type="evidence" value="ECO:0007669"/>
    <property type="project" value="TreeGrafter"/>
</dbReference>
<evidence type="ECO:0000259" key="2">
    <source>
        <dbReference type="Pfam" id="PF00339"/>
    </source>
</evidence>
<dbReference type="Gene3D" id="2.60.40.640">
    <property type="match status" value="1"/>
</dbReference>
<gene>
    <name evidence="4" type="ORF">K489DRAFT_377816</name>
</gene>
<dbReference type="SUPFAM" id="SSF81296">
    <property type="entry name" value="E set domains"/>
    <property type="match status" value="1"/>
</dbReference>
<dbReference type="Pfam" id="PF00339">
    <property type="entry name" value="Arrestin_N"/>
    <property type="match status" value="1"/>
</dbReference>
<evidence type="ECO:0000313" key="3">
    <source>
        <dbReference type="Proteomes" id="UP000504637"/>
    </source>
</evidence>